<sequence length="82" mass="9446">MQQPSSDPYIETIEDHDLPLAQEVPAVTERGRAKLEETPKHPTYERPAPPARRRNHLKQGATQDAVTETQEDEEQQQTLRLF</sequence>
<reference evidence="2" key="1">
    <citation type="submission" date="2019-09" db="EMBL/GenBank/DDBJ databases">
        <title>Characterisation of the sponge microbiome using genome-centric metagenomics.</title>
        <authorList>
            <person name="Engelberts J.P."/>
            <person name="Robbins S.J."/>
            <person name="De Goeij J.M."/>
            <person name="Aranda M."/>
            <person name="Bell S.C."/>
            <person name="Webster N.S."/>
        </authorList>
    </citation>
    <scope>NUCLEOTIDE SEQUENCE</scope>
    <source>
        <strain evidence="2">SB0662_bin_9</strain>
    </source>
</reference>
<evidence type="ECO:0000313" key="2">
    <source>
        <dbReference type="EMBL" id="MYD90134.1"/>
    </source>
</evidence>
<feature type="region of interest" description="Disordered" evidence="1">
    <location>
        <begin position="1"/>
        <end position="82"/>
    </location>
</feature>
<proteinExistence type="predicted"/>
<protein>
    <submittedName>
        <fullName evidence="2">Uncharacterized protein</fullName>
    </submittedName>
</protein>
<dbReference type="EMBL" id="VXPY01000050">
    <property type="protein sequence ID" value="MYD90134.1"/>
    <property type="molecule type" value="Genomic_DNA"/>
</dbReference>
<feature type="compositionally biased region" description="Basic and acidic residues" evidence="1">
    <location>
        <begin position="29"/>
        <end position="44"/>
    </location>
</feature>
<name>A0A6B1DUT7_9CHLR</name>
<gene>
    <name evidence="2" type="ORF">F4Y08_07310</name>
</gene>
<evidence type="ECO:0000256" key="1">
    <source>
        <dbReference type="SAM" id="MobiDB-lite"/>
    </source>
</evidence>
<comment type="caution">
    <text evidence="2">The sequence shown here is derived from an EMBL/GenBank/DDBJ whole genome shotgun (WGS) entry which is preliminary data.</text>
</comment>
<dbReference type="AlphaFoldDB" id="A0A6B1DUT7"/>
<organism evidence="2">
    <name type="scientific">Caldilineaceae bacterium SB0662_bin_9</name>
    <dbReference type="NCBI Taxonomy" id="2605258"/>
    <lineage>
        <taxon>Bacteria</taxon>
        <taxon>Bacillati</taxon>
        <taxon>Chloroflexota</taxon>
        <taxon>Caldilineae</taxon>
        <taxon>Caldilineales</taxon>
        <taxon>Caldilineaceae</taxon>
    </lineage>
</organism>
<accession>A0A6B1DUT7</accession>